<proteinExistence type="predicted"/>
<dbReference type="PANTHER" id="PTHR11439">
    <property type="entry name" value="GAG-POL-RELATED RETROTRANSPOSON"/>
    <property type="match status" value="1"/>
</dbReference>
<dbReference type="EMBL" id="JBBWWQ010000008">
    <property type="protein sequence ID" value="KAK8941245.1"/>
    <property type="molecule type" value="Genomic_DNA"/>
</dbReference>
<reference evidence="1 2" key="1">
    <citation type="journal article" date="2022" name="Nat. Plants">
        <title>Genomes of leafy and leafless Platanthera orchids illuminate the evolution of mycoheterotrophy.</title>
        <authorList>
            <person name="Li M.H."/>
            <person name="Liu K.W."/>
            <person name="Li Z."/>
            <person name="Lu H.C."/>
            <person name="Ye Q.L."/>
            <person name="Zhang D."/>
            <person name="Wang J.Y."/>
            <person name="Li Y.F."/>
            <person name="Zhong Z.M."/>
            <person name="Liu X."/>
            <person name="Yu X."/>
            <person name="Liu D.K."/>
            <person name="Tu X.D."/>
            <person name="Liu B."/>
            <person name="Hao Y."/>
            <person name="Liao X.Y."/>
            <person name="Jiang Y.T."/>
            <person name="Sun W.H."/>
            <person name="Chen J."/>
            <person name="Chen Y.Q."/>
            <person name="Ai Y."/>
            <person name="Zhai J.W."/>
            <person name="Wu S.S."/>
            <person name="Zhou Z."/>
            <person name="Hsiao Y.Y."/>
            <person name="Wu W.L."/>
            <person name="Chen Y.Y."/>
            <person name="Lin Y.F."/>
            <person name="Hsu J.L."/>
            <person name="Li C.Y."/>
            <person name="Wang Z.W."/>
            <person name="Zhao X."/>
            <person name="Zhong W.Y."/>
            <person name="Ma X.K."/>
            <person name="Ma L."/>
            <person name="Huang J."/>
            <person name="Chen G.Z."/>
            <person name="Huang M.Z."/>
            <person name="Huang L."/>
            <person name="Peng D.H."/>
            <person name="Luo Y.B."/>
            <person name="Zou S.Q."/>
            <person name="Chen S.P."/>
            <person name="Lan S."/>
            <person name="Tsai W.C."/>
            <person name="Van de Peer Y."/>
            <person name="Liu Z.J."/>
        </authorList>
    </citation>
    <scope>NUCLEOTIDE SEQUENCE [LARGE SCALE GENOMIC DNA]</scope>
    <source>
        <strain evidence="1">Lor287</strain>
    </source>
</reference>
<dbReference type="CDD" id="cd09272">
    <property type="entry name" value="RNase_HI_RT_Ty1"/>
    <property type="match status" value="1"/>
</dbReference>
<accession>A0AAP0BKF8</accession>
<evidence type="ECO:0000313" key="1">
    <source>
        <dbReference type="EMBL" id="KAK8941245.1"/>
    </source>
</evidence>
<dbReference type="AlphaFoldDB" id="A0AAP0BKF8"/>
<protein>
    <submittedName>
        <fullName evidence="1">Uncharacterized protein</fullName>
    </submittedName>
</protein>
<gene>
    <name evidence="1" type="ORF">KSP39_PZI010608</name>
</gene>
<dbReference type="Proteomes" id="UP001418222">
    <property type="component" value="Unassembled WGS sequence"/>
</dbReference>
<organism evidence="1 2">
    <name type="scientific">Platanthera zijinensis</name>
    <dbReference type="NCBI Taxonomy" id="2320716"/>
    <lineage>
        <taxon>Eukaryota</taxon>
        <taxon>Viridiplantae</taxon>
        <taxon>Streptophyta</taxon>
        <taxon>Embryophyta</taxon>
        <taxon>Tracheophyta</taxon>
        <taxon>Spermatophyta</taxon>
        <taxon>Magnoliopsida</taxon>
        <taxon>Liliopsida</taxon>
        <taxon>Asparagales</taxon>
        <taxon>Orchidaceae</taxon>
        <taxon>Orchidoideae</taxon>
        <taxon>Orchideae</taxon>
        <taxon>Orchidinae</taxon>
        <taxon>Platanthera</taxon>
    </lineage>
</organism>
<evidence type="ECO:0000313" key="2">
    <source>
        <dbReference type="Proteomes" id="UP001418222"/>
    </source>
</evidence>
<dbReference type="PANTHER" id="PTHR11439:SF515">
    <property type="entry name" value="GAG-POL POLYPROTEIN"/>
    <property type="match status" value="1"/>
</dbReference>
<sequence length="111" mass="13009">MSQKQRVVALSSCEAEYISTLIAAQQGVWLLNLLDDIRKRIRCKATLFIDNKSAIALTKNLVYHDRSKHIDTRYHYIRDCVERGMIEVEMFVDALDSQMFEQHHQSSYFVI</sequence>
<keyword evidence="2" id="KW-1185">Reference proteome</keyword>
<comment type="caution">
    <text evidence="1">The sequence shown here is derived from an EMBL/GenBank/DDBJ whole genome shotgun (WGS) entry which is preliminary data.</text>
</comment>
<name>A0AAP0BKF8_9ASPA</name>